<proteinExistence type="predicted"/>
<dbReference type="EMBL" id="PCTA01000033">
    <property type="protein sequence ID" value="PIP61143.1"/>
    <property type="molecule type" value="Genomic_DNA"/>
</dbReference>
<keyword evidence="1" id="KW-1133">Transmembrane helix</keyword>
<keyword evidence="1" id="KW-0812">Transmembrane</keyword>
<reference evidence="2 3" key="1">
    <citation type="submission" date="2017-09" db="EMBL/GenBank/DDBJ databases">
        <title>Depth-based differentiation of microbial function through sediment-hosted aquifers and enrichment of novel symbionts in the deep terrestrial subsurface.</title>
        <authorList>
            <person name="Probst A.J."/>
            <person name="Ladd B."/>
            <person name="Jarett J.K."/>
            <person name="Geller-Mcgrath D.E."/>
            <person name="Sieber C.M."/>
            <person name="Emerson J.B."/>
            <person name="Anantharaman K."/>
            <person name="Thomas B.C."/>
            <person name="Malmstrom R."/>
            <person name="Stieglmeier M."/>
            <person name="Klingl A."/>
            <person name="Woyke T."/>
            <person name="Ryan C.M."/>
            <person name="Banfield J.F."/>
        </authorList>
    </citation>
    <scope>NUCLEOTIDE SEQUENCE [LARGE SCALE GENOMIC DNA]</scope>
    <source>
        <strain evidence="2">CG22_combo_CG10-13_8_21_14_all_38_20</strain>
    </source>
</reference>
<evidence type="ECO:0000313" key="3">
    <source>
        <dbReference type="Proteomes" id="UP000231246"/>
    </source>
</evidence>
<organism evidence="2 3">
    <name type="scientific">Candidatus Roizmanbacteria bacterium CG22_combo_CG10-13_8_21_14_all_38_20</name>
    <dbReference type="NCBI Taxonomy" id="1974862"/>
    <lineage>
        <taxon>Bacteria</taxon>
        <taxon>Candidatus Roizmaniibacteriota</taxon>
    </lineage>
</organism>
<accession>A0A2H0BTZ1</accession>
<dbReference type="AlphaFoldDB" id="A0A2H0BTZ1"/>
<name>A0A2H0BTZ1_9BACT</name>
<gene>
    <name evidence="2" type="ORF">COW99_05110</name>
</gene>
<feature type="transmembrane region" description="Helical" evidence="1">
    <location>
        <begin position="96"/>
        <end position="116"/>
    </location>
</feature>
<protein>
    <submittedName>
        <fullName evidence="2">Uncharacterized protein</fullName>
    </submittedName>
</protein>
<dbReference type="Proteomes" id="UP000231246">
    <property type="component" value="Unassembled WGS sequence"/>
</dbReference>
<keyword evidence="1" id="KW-0472">Membrane</keyword>
<evidence type="ECO:0000256" key="1">
    <source>
        <dbReference type="SAM" id="Phobius"/>
    </source>
</evidence>
<sequence>MKNYILRLLMFCLISFGIVLVLSLVLGTNSFNKYCAQAQAGDWGGALSVYGKERSGFLGCELNTLTLNFPVLLLGIFILQYLAQIYLIVILKRRRLLVHVWIMAVMIFLLISLIYLSTSIFPYLAINPLEGQVRLEHGSLSALEILNAPSIYRLLDLGVLLNYLMQMFFVFTLLFAGPLVAIWSLNKFEKKLKLKPGIKMYIYTLLSSACIHVFIIGILLQTLVFWNFRHNRPQVEIREMPLAPSVFEATIPTFKPQFVEITLPPIEE</sequence>
<feature type="transmembrane region" description="Helical" evidence="1">
    <location>
        <begin position="205"/>
        <end position="228"/>
    </location>
</feature>
<feature type="transmembrane region" description="Helical" evidence="1">
    <location>
        <begin position="67"/>
        <end position="89"/>
    </location>
</feature>
<comment type="caution">
    <text evidence="2">The sequence shown here is derived from an EMBL/GenBank/DDBJ whole genome shotgun (WGS) entry which is preliminary data.</text>
</comment>
<evidence type="ECO:0000313" key="2">
    <source>
        <dbReference type="EMBL" id="PIP61143.1"/>
    </source>
</evidence>
<feature type="transmembrane region" description="Helical" evidence="1">
    <location>
        <begin position="163"/>
        <end position="185"/>
    </location>
</feature>